<dbReference type="Proteomes" id="UP000178812">
    <property type="component" value="Unassembled WGS sequence"/>
</dbReference>
<evidence type="ECO:0000259" key="2">
    <source>
        <dbReference type="PROSITE" id="PS50943"/>
    </source>
</evidence>
<dbReference type="EMBL" id="MGFM01000012">
    <property type="protein sequence ID" value="OGM05933.1"/>
    <property type="molecule type" value="Genomic_DNA"/>
</dbReference>
<organism evidence="3 4">
    <name type="scientific">Candidatus Woesebacteria bacterium GWB1_43_5</name>
    <dbReference type="NCBI Taxonomy" id="1802474"/>
    <lineage>
        <taxon>Bacteria</taxon>
        <taxon>Candidatus Woeseibacteriota</taxon>
    </lineage>
</organism>
<dbReference type="Gene3D" id="1.10.260.40">
    <property type="entry name" value="lambda repressor-like DNA-binding domains"/>
    <property type="match status" value="1"/>
</dbReference>
<dbReference type="AlphaFoldDB" id="A0A1F7WT19"/>
<dbReference type="InterPro" id="IPR001387">
    <property type="entry name" value="Cro/C1-type_HTH"/>
</dbReference>
<dbReference type="CDD" id="cd00093">
    <property type="entry name" value="HTH_XRE"/>
    <property type="match status" value="1"/>
</dbReference>
<dbReference type="SUPFAM" id="SSF47413">
    <property type="entry name" value="lambda repressor-like DNA-binding domains"/>
    <property type="match status" value="1"/>
</dbReference>
<sequence>MSKEDDTVKKRPVEDFPPSNRTSDFLRNRRERVEKSIEQISEATGIDQEILKEYENGGAYNMNLLELYAITACLGISPDVIVELAHQDHLSELNSEIEKIVKELSKLGTAIRRHPLPNPETPKTLTGCLNELRIIRSIFLQNTRDGCDIMDYQWPISP</sequence>
<gene>
    <name evidence="3" type="ORF">A2125_00375</name>
</gene>
<evidence type="ECO:0000313" key="3">
    <source>
        <dbReference type="EMBL" id="OGM05933.1"/>
    </source>
</evidence>
<dbReference type="PROSITE" id="PS50943">
    <property type="entry name" value="HTH_CROC1"/>
    <property type="match status" value="1"/>
</dbReference>
<evidence type="ECO:0000313" key="4">
    <source>
        <dbReference type="Proteomes" id="UP000178812"/>
    </source>
</evidence>
<feature type="region of interest" description="Disordered" evidence="1">
    <location>
        <begin position="1"/>
        <end position="30"/>
    </location>
</feature>
<proteinExistence type="predicted"/>
<protein>
    <recommendedName>
        <fullName evidence="2">HTH cro/C1-type domain-containing protein</fullName>
    </recommendedName>
</protein>
<dbReference type="SMART" id="SM00530">
    <property type="entry name" value="HTH_XRE"/>
    <property type="match status" value="1"/>
</dbReference>
<feature type="compositionally biased region" description="Basic and acidic residues" evidence="1">
    <location>
        <begin position="1"/>
        <end position="14"/>
    </location>
</feature>
<comment type="caution">
    <text evidence="3">The sequence shown here is derived from an EMBL/GenBank/DDBJ whole genome shotgun (WGS) entry which is preliminary data.</text>
</comment>
<evidence type="ECO:0000256" key="1">
    <source>
        <dbReference type="SAM" id="MobiDB-lite"/>
    </source>
</evidence>
<accession>A0A1F7WT19</accession>
<feature type="domain" description="HTH cro/C1-type" evidence="2">
    <location>
        <begin position="26"/>
        <end position="81"/>
    </location>
</feature>
<dbReference type="Pfam" id="PF01381">
    <property type="entry name" value="HTH_3"/>
    <property type="match status" value="1"/>
</dbReference>
<dbReference type="InterPro" id="IPR010982">
    <property type="entry name" value="Lambda_DNA-bd_dom_sf"/>
</dbReference>
<reference evidence="3 4" key="1">
    <citation type="journal article" date="2016" name="Nat. Commun.">
        <title>Thousands of microbial genomes shed light on interconnected biogeochemical processes in an aquifer system.</title>
        <authorList>
            <person name="Anantharaman K."/>
            <person name="Brown C.T."/>
            <person name="Hug L.A."/>
            <person name="Sharon I."/>
            <person name="Castelle C.J."/>
            <person name="Probst A.J."/>
            <person name="Thomas B.C."/>
            <person name="Singh A."/>
            <person name="Wilkins M.J."/>
            <person name="Karaoz U."/>
            <person name="Brodie E.L."/>
            <person name="Williams K.H."/>
            <person name="Hubbard S.S."/>
            <person name="Banfield J.F."/>
        </authorList>
    </citation>
    <scope>NUCLEOTIDE SEQUENCE [LARGE SCALE GENOMIC DNA]</scope>
</reference>
<name>A0A1F7WT19_9BACT</name>
<dbReference type="GO" id="GO:0003677">
    <property type="term" value="F:DNA binding"/>
    <property type="evidence" value="ECO:0007669"/>
    <property type="project" value="InterPro"/>
</dbReference>